<dbReference type="InterPro" id="IPR001075">
    <property type="entry name" value="NIF_FeS_clus_asmbl_NifU_C"/>
</dbReference>
<accession>A0ABS7WSY1</accession>
<dbReference type="Pfam" id="PF01106">
    <property type="entry name" value="NifU"/>
    <property type="match status" value="1"/>
</dbReference>
<evidence type="ECO:0000313" key="2">
    <source>
        <dbReference type="EMBL" id="MBZ7987080.1"/>
    </source>
</evidence>
<gene>
    <name evidence="2" type="ORF">AVCANL283_02960</name>
</gene>
<dbReference type="EMBL" id="JACGBB010000004">
    <property type="protein sequence ID" value="MBZ7987080.1"/>
    <property type="molecule type" value="Genomic_DNA"/>
</dbReference>
<feature type="domain" description="NIF system FeS cluster assembly NifU C-terminal" evidence="1">
    <location>
        <begin position="14"/>
        <end position="76"/>
    </location>
</feature>
<comment type="caution">
    <text evidence="2">The sequence shown here is derived from an EMBL/GenBank/DDBJ whole genome shotgun (WGS) entry which is preliminary data.</text>
</comment>
<dbReference type="Proteomes" id="UP000786183">
    <property type="component" value="Unassembled WGS sequence"/>
</dbReference>
<dbReference type="RefSeq" id="WP_172233379.1">
    <property type="nucleotide sequence ID" value="NZ_CP035946.1"/>
</dbReference>
<dbReference type="Gene3D" id="3.30.300.130">
    <property type="entry name" value="Fe-S cluster assembly (FSCA)"/>
    <property type="match status" value="1"/>
</dbReference>
<protein>
    <submittedName>
        <fullName evidence="2">NifU family protein</fullName>
    </submittedName>
</protein>
<sequence>MIFSDEELYMPCKAVLDDCLHILHKDGGDLNFLGVKNQVVYIQLLGACNGCSAANITLKFSLEKALKEQISNELSIVNLTGGKEEFDAL</sequence>
<reference evidence="2 3" key="1">
    <citation type="submission" date="2020-07" db="EMBL/GenBank/DDBJ databases">
        <title>Transfer of Campylobacter canadensis to the novel genus Avispirillum gen. nov., that also includes two novel species recovered from migratory waterfowl: Avispirillum anseris sp. nov. and Avispirillum brantae sp. nov.</title>
        <authorList>
            <person name="Miller W.G."/>
            <person name="Chapman M.H."/>
            <person name="Yee E."/>
            <person name="Inglis G.D."/>
        </authorList>
    </citation>
    <scope>NUCLEOTIDE SEQUENCE [LARGE SCALE GENOMIC DNA]</scope>
    <source>
        <strain evidence="2 3">L283</strain>
    </source>
</reference>
<evidence type="ECO:0000259" key="1">
    <source>
        <dbReference type="Pfam" id="PF01106"/>
    </source>
</evidence>
<organism evidence="2 3">
    <name type="scientific">Campylobacter canadensis</name>
    <dbReference type="NCBI Taxonomy" id="449520"/>
    <lineage>
        <taxon>Bacteria</taxon>
        <taxon>Pseudomonadati</taxon>
        <taxon>Campylobacterota</taxon>
        <taxon>Epsilonproteobacteria</taxon>
        <taxon>Campylobacterales</taxon>
        <taxon>Campylobacteraceae</taxon>
        <taxon>Campylobacter</taxon>
    </lineage>
</organism>
<name>A0ABS7WSY1_9BACT</name>
<keyword evidence="3" id="KW-1185">Reference proteome</keyword>
<dbReference type="SUPFAM" id="SSF117916">
    <property type="entry name" value="Fe-S cluster assembly (FSCA) domain-like"/>
    <property type="match status" value="1"/>
</dbReference>
<dbReference type="InterPro" id="IPR034904">
    <property type="entry name" value="FSCA_dom_sf"/>
</dbReference>
<proteinExistence type="predicted"/>
<evidence type="ECO:0000313" key="3">
    <source>
        <dbReference type="Proteomes" id="UP000786183"/>
    </source>
</evidence>